<name>A0A5S6QX42_TRIMR</name>
<feature type="chain" id="PRO_5024462145" evidence="2">
    <location>
        <begin position="17"/>
        <end position="169"/>
    </location>
</feature>
<proteinExistence type="predicted"/>
<accession>A0A5S6QX42</accession>
<keyword evidence="3" id="KW-1185">Reference proteome</keyword>
<organism evidence="3 4">
    <name type="scientific">Trichuris muris</name>
    <name type="common">Mouse whipworm</name>
    <dbReference type="NCBI Taxonomy" id="70415"/>
    <lineage>
        <taxon>Eukaryota</taxon>
        <taxon>Metazoa</taxon>
        <taxon>Ecdysozoa</taxon>
        <taxon>Nematoda</taxon>
        <taxon>Enoplea</taxon>
        <taxon>Dorylaimia</taxon>
        <taxon>Trichinellida</taxon>
        <taxon>Trichuridae</taxon>
        <taxon>Trichuris</taxon>
    </lineage>
</organism>
<keyword evidence="1" id="KW-0472">Membrane</keyword>
<keyword evidence="2" id="KW-0732">Signal</keyword>
<protein>
    <submittedName>
        <fullName evidence="4">GDNF/GAS1 domain-containing protein</fullName>
    </submittedName>
</protein>
<keyword evidence="1" id="KW-1133">Transmembrane helix</keyword>
<keyword evidence="1" id="KW-0812">Transmembrane</keyword>
<evidence type="ECO:0000256" key="1">
    <source>
        <dbReference type="SAM" id="Phobius"/>
    </source>
</evidence>
<dbReference type="AlphaFoldDB" id="A0A5S6QX42"/>
<dbReference type="Proteomes" id="UP000046395">
    <property type="component" value="Unassembled WGS sequence"/>
</dbReference>
<feature type="transmembrane region" description="Helical" evidence="1">
    <location>
        <begin position="142"/>
        <end position="164"/>
    </location>
</feature>
<evidence type="ECO:0000256" key="2">
    <source>
        <dbReference type="SAM" id="SignalP"/>
    </source>
</evidence>
<evidence type="ECO:0000313" key="4">
    <source>
        <dbReference type="WBParaSite" id="TMUE_3000011825.1"/>
    </source>
</evidence>
<feature type="signal peptide" evidence="2">
    <location>
        <begin position="1"/>
        <end position="16"/>
    </location>
</feature>
<reference evidence="4" key="1">
    <citation type="submission" date="2019-12" db="UniProtKB">
        <authorList>
            <consortium name="WormBaseParasite"/>
        </authorList>
    </citation>
    <scope>IDENTIFICATION</scope>
</reference>
<dbReference type="WBParaSite" id="TMUE_3000011825.1">
    <property type="protein sequence ID" value="TMUE_3000011825.1"/>
    <property type="gene ID" value="WBGene00287600"/>
</dbReference>
<sequence>MHSQIFLLFIVQLTLTLPGWSAVSAHLQCFCKQQECDRSKCRISWSLLTEKITGKAESCSQDMPRLLSGCLVNTSLWDEVCECSSKDCEHMLYYMRRFLDKYEVVCEREASKRYDPVFTSHWDHPSYDDLEVDTGPKANKHLILLVVIPLSVGALAVVMICLNYHCKMC</sequence>
<evidence type="ECO:0000313" key="3">
    <source>
        <dbReference type="Proteomes" id="UP000046395"/>
    </source>
</evidence>